<dbReference type="GO" id="GO:0030246">
    <property type="term" value="F:carbohydrate binding"/>
    <property type="evidence" value="ECO:0007669"/>
    <property type="project" value="InterPro"/>
</dbReference>
<evidence type="ECO:0000259" key="5">
    <source>
        <dbReference type="Pfam" id="PF02839"/>
    </source>
</evidence>
<dbReference type="Pfam" id="PF02839">
    <property type="entry name" value="CBM_5_12"/>
    <property type="match status" value="1"/>
</dbReference>
<sequence>MAKNTKQIALMQHRRGNQSELTDLHEGEFGLATDTNSLFIGNPNNPKLKERIQSNTFPYGNIQVLTEFSDNLEMIKYVFSNGSESNLPIIVTGSKLYPSIPAGTTIVINGQTITFDKETDAQGFCDIINSLNLDVKAQVVEGGKIQLISNGDTLVLENGEGQEQGGILDIIGITTDSSYTENANPPSDRTIQEVLDDYCSVKNFGVLGDGTTDDSDSFYNAILTVFCSDNKPNCYKTMLVPAGEYIINSKPIALPTGIHLKGEGIDRTIIKTNSYENGLNILLTTLDSNYVLSDLSATNKYGVNGEIAHNIIVEDMTFDVSESTLETVLLLGSTFDVWFKNVKFVGYSDVQNGNGSTLVNIYKTQGLQDSSHIHFFDCIFENGKNGVSISNNLSWFLFNNCLFKDITNQALNITAFNDAGKTSNGSFISNKFTNCSLGKNIITLSNRTEYLTFINTLFDKEVTETNTVATRFSNNSELNNIDTLDPEMSSKRIYQFGFYQPKWVFLDYLATPNGDYLVKGLYNTEIVNGQEVVKPLTNGLTIEQGDETNNNKVAVTGTNLTGDVSIGSGFYGHLELGGNSISYPDWEIGVEYNVNDYVQIPFEIGYKIFVCLQAHTSSTDITTDNSNYWKLENYYTPSILLDKTLDLNGNPIRSYESGQKITFQTTRDNYLVIDDSTHTGLSYAERIASNNDAIPNVEYVNKLASTENRLGIDYQAIQTINKTRIPLIFFDKGIYGDFVNLKQISINIRRPFYSIVNKINQDTLTWESNLSYAVGDIVKHNETYDGVEETYYYMCSQAHISSSSFDEDAGRTGKISMWEDVYAQGKDFDTGLTVDLKDIKYVSIVASNNEDSARLLFNRNILDVTKRDINGKYYQNWATSVEYKVGDRVAYQDRYYECKLAHTSSDAHELFNSTYWFVIPETGYDFIFNFERDLQKVNPTTFEIIADDTDYTLEYNFSDYTLYLELLDENMNLINKFIPLSNVDDSSAVIQVSTAGTILITVDYLRGKNNIIVE</sequence>
<dbReference type="GO" id="GO:0005975">
    <property type="term" value="P:carbohydrate metabolic process"/>
    <property type="evidence" value="ECO:0007669"/>
    <property type="project" value="InterPro"/>
</dbReference>
<organism evidence="7">
    <name type="scientific">Myoviridae sp. ctWb16</name>
    <dbReference type="NCBI Taxonomy" id="2827690"/>
    <lineage>
        <taxon>Viruses</taxon>
        <taxon>Duplodnaviria</taxon>
        <taxon>Heunggongvirae</taxon>
        <taxon>Uroviricota</taxon>
        <taxon>Caudoviricetes</taxon>
    </lineage>
</organism>
<evidence type="ECO:0000256" key="3">
    <source>
        <dbReference type="ARBA" id="ARBA00022844"/>
    </source>
</evidence>
<dbReference type="Gene3D" id="2.10.10.90">
    <property type="match status" value="1"/>
</dbReference>
<dbReference type="Pfam" id="PF12708">
    <property type="entry name" value="Pect-lyase_RHGA_epim"/>
    <property type="match status" value="1"/>
</dbReference>
<feature type="domain" description="Rhamnogalacturonase A/B/Epimerase-like pectate lyase" evidence="6">
    <location>
        <begin position="199"/>
        <end position="436"/>
    </location>
</feature>
<feature type="region of interest" description="Disordered" evidence="4">
    <location>
        <begin position="1"/>
        <end position="22"/>
    </location>
</feature>
<dbReference type="InterPro" id="IPR036573">
    <property type="entry name" value="CBM_sf_5/12"/>
</dbReference>
<dbReference type="GO" id="GO:0051701">
    <property type="term" value="P:biological process involved in interaction with host"/>
    <property type="evidence" value="ECO:0007669"/>
    <property type="project" value="UniProtKB-ARBA"/>
</dbReference>
<dbReference type="GO" id="GO:0044423">
    <property type="term" value="C:virion component"/>
    <property type="evidence" value="ECO:0007669"/>
    <property type="project" value="UniProtKB-KW"/>
</dbReference>
<comment type="subcellular location">
    <subcellularLocation>
        <location evidence="1">Virion</location>
    </subcellularLocation>
</comment>
<proteinExistence type="predicted"/>
<dbReference type="InterPro" id="IPR024535">
    <property type="entry name" value="RHGA/B-epi-like_pectate_lyase"/>
</dbReference>
<feature type="domain" description="Chitin-binding type-3" evidence="5">
    <location>
        <begin position="876"/>
        <end position="907"/>
    </location>
</feature>
<dbReference type="GO" id="GO:0004553">
    <property type="term" value="F:hydrolase activity, hydrolyzing O-glycosyl compounds"/>
    <property type="evidence" value="ECO:0007669"/>
    <property type="project" value="InterPro"/>
</dbReference>
<evidence type="ECO:0000259" key="6">
    <source>
        <dbReference type="Pfam" id="PF12708"/>
    </source>
</evidence>
<dbReference type="InterPro" id="IPR011050">
    <property type="entry name" value="Pectin_lyase_fold/virulence"/>
</dbReference>
<dbReference type="SUPFAM" id="SSF51126">
    <property type="entry name" value="Pectin lyase-like"/>
    <property type="match status" value="1"/>
</dbReference>
<dbReference type="EMBL" id="BK032721">
    <property type="protein sequence ID" value="DAF56636.1"/>
    <property type="molecule type" value="Genomic_DNA"/>
</dbReference>
<dbReference type="CDD" id="cd12214">
    <property type="entry name" value="ChiA1_BD"/>
    <property type="match status" value="1"/>
</dbReference>
<evidence type="ECO:0000313" key="7">
    <source>
        <dbReference type="EMBL" id="DAF56636.1"/>
    </source>
</evidence>
<dbReference type="GO" id="GO:0005576">
    <property type="term" value="C:extracellular region"/>
    <property type="evidence" value="ECO:0007669"/>
    <property type="project" value="InterPro"/>
</dbReference>
<accession>A0A8S5SZU9</accession>
<dbReference type="InterPro" id="IPR012334">
    <property type="entry name" value="Pectin_lyas_fold"/>
</dbReference>
<evidence type="ECO:0000256" key="1">
    <source>
        <dbReference type="ARBA" id="ARBA00004328"/>
    </source>
</evidence>
<dbReference type="GO" id="GO:0019058">
    <property type="term" value="P:viral life cycle"/>
    <property type="evidence" value="ECO:0007669"/>
    <property type="project" value="UniProtKB-ARBA"/>
</dbReference>
<name>A0A8S5SZU9_9CAUD</name>
<dbReference type="InterPro" id="IPR003610">
    <property type="entry name" value="CBM5/12"/>
</dbReference>
<protein>
    <submittedName>
        <fullName evidence="7">Tail protein</fullName>
    </submittedName>
</protein>
<keyword evidence="3" id="KW-0946">Virion</keyword>
<evidence type="ECO:0000256" key="2">
    <source>
        <dbReference type="ARBA" id="ARBA00022801"/>
    </source>
</evidence>
<dbReference type="SUPFAM" id="SSF51055">
    <property type="entry name" value="Carbohydrate binding domain"/>
    <property type="match status" value="1"/>
</dbReference>
<dbReference type="Gene3D" id="2.160.20.10">
    <property type="entry name" value="Single-stranded right-handed beta-helix, Pectin lyase-like"/>
    <property type="match status" value="1"/>
</dbReference>
<reference evidence="7" key="1">
    <citation type="journal article" date="2021" name="Proc. Natl. Acad. Sci. U.S.A.">
        <title>A Catalog of Tens of Thousands of Viruses from Human Metagenomes Reveals Hidden Associations with Chronic Diseases.</title>
        <authorList>
            <person name="Tisza M.J."/>
            <person name="Buck C.B."/>
        </authorList>
    </citation>
    <scope>NUCLEOTIDE SEQUENCE</scope>
    <source>
        <strain evidence="7">CtWb16</strain>
    </source>
</reference>
<keyword evidence="2" id="KW-0378">Hydrolase</keyword>
<evidence type="ECO:0000256" key="4">
    <source>
        <dbReference type="SAM" id="MobiDB-lite"/>
    </source>
</evidence>